<proteinExistence type="predicted"/>
<protein>
    <submittedName>
        <fullName evidence="3">Gfo/Idh/MocA family oxidoreductase</fullName>
    </submittedName>
</protein>
<dbReference type="InterPro" id="IPR052515">
    <property type="entry name" value="Gfo/Idh/MocA_Oxidoreductase"/>
</dbReference>
<name>A0A9D1LS93_9FIRM</name>
<accession>A0A9D1LS93</accession>
<dbReference type="GO" id="GO:0000166">
    <property type="term" value="F:nucleotide binding"/>
    <property type="evidence" value="ECO:0007669"/>
    <property type="project" value="InterPro"/>
</dbReference>
<gene>
    <name evidence="3" type="ORF">IAC59_07305</name>
</gene>
<evidence type="ECO:0000259" key="2">
    <source>
        <dbReference type="Pfam" id="PF22725"/>
    </source>
</evidence>
<dbReference type="EMBL" id="DVNK01000043">
    <property type="protein sequence ID" value="HIU47052.1"/>
    <property type="molecule type" value="Genomic_DNA"/>
</dbReference>
<dbReference type="SUPFAM" id="SSF51735">
    <property type="entry name" value="NAD(P)-binding Rossmann-fold domains"/>
    <property type="match status" value="1"/>
</dbReference>
<dbReference type="Gene3D" id="3.30.360.10">
    <property type="entry name" value="Dihydrodipicolinate Reductase, domain 2"/>
    <property type="match status" value="1"/>
</dbReference>
<dbReference type="SUPFAM" id="SSF55347">
    <property type="entry name" value="Glyceraldehyde-3-phosphate dehydrogenase-like, C-terminal domain"/>
    <property type="match status" value="1"/>
</dbReference>
<feature type="domain" description="Gfo/Idh/MocA-like oxidoreductase N-terminal" evidence="1">
    <location>
        <begin position="4"/>
        <end position="133"/>
    </location>
</feature>
<evidence type="ECO:0000313" key="4">
    <source>
        <dbReference type="Proteomes" id="UP000824123"/>
    </source>
</evidence>
<organism evidence="3 4">
    <name type="scientific">Candidatus Fimadaptatus faecigallinarum</name>
    <dbReference type="NCBI Taxonomy" id="2840814"/>
    <lineage>
        <taxon>Bacteria</taxon>
        <taxon>Bacillati</taxon>
        <taxon>Bacillota</taxon>
        <taxon>Clostridia</taxon>
        <taxon>Eubacteriales</taxon>
        <taxon>Candidatus Fimadaptatus</taxon>
    </lineage>
</organism>
<dbReference type="Gene3D" id="3.40.50.720">
    <property type="entry name" value="NAD(P)-binding Rossmann-like Domain"/>
    <property type="match status" value="1"/>
</dbReference>
<feature type="domain" description="GFO/IDH/MocA-like oxidoreductase" evidence="2">
    <location>
        <begin position="143"/>
        <end position="289"/>
    </location>
</feature>
<sequence length="366" mass="40428">MGKLKVAIIGCGRIATSAHTPAYLDAYDLAEVKYYCDIIPERAKKLAGEYSAEIAKRYGDDVMPETVEDYHELLGKVDCVSVCTPNYCHAPIAIDFLKSGAQVLCEKPAAINMAKATEMKQAADETGNMLSIGVCNRFNDSVMKIQELIAQGALGNIYHVFCSFRAHRSIPGLGGPFTIKEQAGGGVLIDWGVHYLDLIFYCMGERQLKSVSAETYSVLGRDIDKYVCKSMWAGPRISGGTYDVEEYITGMVRLKDDSGVSTITLEGAWAQNIGEGDTYIDFIGDKAGVRLQYGGGFKLYSTCNGMLTETSYEYSTENMYSREVRDFLTNAPRKIKTRASIDHAIKTSELMELLYKSAAEHREIEL</sequence>
<dbReference type="PANTHER" id="PTHR43249">
    <property type="entry name" value="UDP-N-ACETYL-2-AMINO-2-DEOXY-D-GLUCURONATE OXIDASE"/>
    <property type="match status" value="1"/>
</dbReference>
<comment type="caution">
    <text evidence="3">The sequence shown here is derived from an EMBL/GenBank/DDBJ whole genome shotgun (WGS) entry which is preliminary data.</text>
</comment>
<dbReference type="Pfam" id="PF22725">
    <property type="entry name" value="GFO_IDH_MocA_C3"/>
    <property type="match status" value="1"/>
</dbReference>
<dbReference type="PANTHER" id="PTHR43249:SF1">
    <property type="entry name" value="D-GLUCOSIDE 3-DEHYDROGENASE"/>
    <property type="match status" value="1"/>
</dbReference>
<reference evidence="3" key="2">
    <citation type="journal article" date="2021" name="PeerJ">
        <title>Extensive microbial diversity within the chicken gut microbiome revealed by metagenomics and culture.</title>
        <authorList>
            <person name="Gilroy R."/>
            <person name="Ravi A."/>
            <person name="Getino M."/>
            <person name="Pursley I."/>
            <person name="Horton D.L."/>
            <person name="Alikhan N.F."/>
            <person name="Baker D."/>
            <person name="Gharbi K."/>
            <person name="Hall N."/>
            <person name="Watson M."/>
            <person name="Adriaenssens E.M."/>
            <person name="Foster-Nyarko E."/>
            <person name="Jarju S."/>
            <person name="Secka A."/>
            <person name="Antonio M."/>
            <person name="Oren A."/>
            <person name="Chaudhuri R.R."/>
            <person name="La Ragione R."/>
            <person name="Hildebrand F."/>
            <person name="Pallen M.J."/>
        </authorList>
    </citation>
    <scope>NUCLEOTIDE SEQUENCE</scope>
    <source>
        <strain evidence="3">ChiSxjej2B14-8506</strain>
    </source>
</reference>
<reference evidence="3" key="1">
    <citation type="submission" date="2020-10" db="EMBL/GenBank/DDBJ databases">
        <authorList>
            <person name="Gilroy R."/>
        </authorList>
    </citation>
    <scope>NUCLEOTIDE SEQUENCE</scope>
    <source>
        <strain evidence="3">ChiSxjej2B14-8506</strain>
    </source>
</reference>
<dbReference type="Pfam" id="PF01408">
    <property type="entry name" value="GFO_IDH_MocA"/>
    <property type="match status" value="1"/>
</dbReference>
<evidence type="ECO:0000259" key="1">
    <source>
        <dbReference type="Pfam" id="PF01408"/>
    </source>
</evidence>
<dbReference type="InterPro" id="IPR036291">
    <property type="entry name" value="NAD(P)-bd_dom_sf"/>
</dbReference>
<evidence type="ECO:0000313" key="3">
    <source>
        <dbReference type="EMBL" id="HIU47052.1"/>
    </source>
</evidence>
<dbReference type="Proteomes" id="UP000824123">
    <property type="component" value="Unassembled WGS sequence"/>
</dbReference>
<dbReference type="InterPro" id="IPR055170">
    <property type="entry name" value="GFO_IDH_MocA-like_dom"/>
</dbReference>
<dbReference type="AlphaFoldDB" id="A0A9D1LS93"/>
<dbReference type="InterPro" id="IPR000683">
    <property type="entry name" value="Gfo/Idh/MocA-like_OxRdtase_N"/>
</dbReference>